<keyword evidence="3" id="KW-1185">Reference proteome</keyword>
<dbReference type="RefSeq" id="WP_191042899.1">
    <property type="nucleotide sequence ID" value="NZ_JACXAA010000019.1"/>
</dbReference>
<dbReference type="Gene3D" id="3.10.450.50">
    <property type="match status" value="1"/>
</dbReference>
<gene>
    <name evidence="2" type="ORF">IC230_30690</name>
</gene>
<accession>A0A927GGS0</accession>
<comment type="caution">
    <text evidence="2">The sequence shown here is derived from an EMBL/GenBank/DDBJ whole genome shotgun (WGS) entry which is preliminary data.</text>
</comment>
<evidence type="ECO:0000313" key="2">
    <source>
        <dbReference type="EMBL" id="MBD2757282.1"/>
    </source>
</evidence>
<dbReference type="Proteomes" id="UP000653797">
    <property type="component" value="Unassembled WGS sequence"/>
</dbReference>
<organism evidence="2 3">
    <name type="scientific">Spirosoma validum</name>
    <dbReference type="NCBI Taxonomy" id="2771355"/>
    <lineage>
        <taxon>Bacteria</taxon>
        <taxon>Pseudomonadati</taxon>
        <taxon>Bacteroidota</taxon>
        <taxon>Cytophagia</taxon>
        <taxon>Cytophagales</taxon>
        <taxon>Cytophagaceae</taxon>
        <taxon>Spirosoma</taxon>
    </lineage>
</organism>
<feature type="signal peptide" evidence="1">
    <location>
        <begin position="1"/>
        <end position="27"/>
    </location>
</feature>
<keyword evidence="1" id="KW-0732">Signal</keyword>
<sequence length="165" mass="18191">MTYLQKITSRCILLLLFVSTLSHKVAAQSSTTKTAFDSTKVINEIDAQSGLFSNAFAKSDSVKAASIYTRDAKIFNHAIPTTTGRSGVQSLYGELIRAGITKFDYTTIGVWGNDNNLVVEEGTLSFAFSDGRVASKGRYLLVWKWEEGKLKIFRDSFSSDGKPKQ</sequence>
<dbReference type="InterPro" id="IPR032710">
    <property type="entry name" value="NTF2-like_dom_sf"/>
</dbReference>
<feature type="chain" id="PRO_5036908296" evidence="1">
    <location>
        <begin position="28"/>
        <end position="165"/>
    </location>
</feature>
<reference evidence="2" key="1">
    <citation type="submission" date="2020-09" db="EMBL/GenBank/DDBJ databases">
        <authorList>
            <person name="Kim M.K."/>
        </authorList>
    </citation>
    <scope>NUCLEOTIDE SEQUENCE</scope>
    <source>
        <strain evidence="2">BT704</strain>
    </source>
</reference>
<evidence type="ECO:0000256" key="1">
    <source>
        <dbReference type="SAM" id="SignalP"/>
    </source>
</evidence>
<protein>
    <submittedName>
        <fullName evidence="2">Nuclear transport factor 2 family protein</fullName>
    </submittedName>
</protein>
<name>A0A927GGS0_9BACT</name>
<dbReference type="SUPFAM" id="SSF54427">
    <property type="entry name" value="NTF2-like"/>
    <property type="match status" value="1"/>
</dbReference>
<evidence type="ECO:0000313" key="3">
    <source>
        <dbReference type="Proteomes" id="UP000653797"/>
    </source>
</evidence>
<proteinExistence type="predicted"/>
<dbReference type="EMBL" id="JACXAA010000019">
    <property type="protein sequence ID" value="MBD2757282.1"/>
    <property type="molecule type" value="Genomic_DNA"/>
</dbReference>
<dbReference type="AlphaFoldDB" id="A0A927GGS0"/>